<accession>A0ABU0TDH7</accession>
<dbReference type="SUPFAM" id="SSF53756">
    <property type="entry name" value="UDP-Glycosyltransferase/glycogen phosphorylase"/>
    <property type="match status" value="1"/>
</dbReference>
<dbReference type="Gene3D" id="3.40.50.2000">
    <property type="entry name" value="Glycogen Phosphorylase B"/>
    <property type="match status" value="1"/>
</dbReference>
<sequence>MDRSILIDALYINDSGGKILLDFLIQKLEKSDRKVFYLLDKRLEGQNIKIKAENKLVFLKASLYNRRLFYTTNRKLFSTVLCFGNLPPNIRLKAKVYTYFHQQLYILLPETASLKQRISFFLKRTVLKFFSVNTDYWLLQTDLIKTNFEKKFNIAPSKVLVYPFYPQFNAGFKAERKSLSYVYISNAPAHKNHIRLINAFCTFYDEYKLGTLTLTVSKEFPELLALIEEKITQKYPIRNLGFIERSELSKVYQESEYLIYPSLAESFGLGLVEAIENGCKVIGADLPYTFAVCTPSLTFNPFDEKSISQALSLSLKKNTIPSVAKVSNRIDELISLLG</sequence>
<keyword evidence="4" id="KW-1185">Reference proteome</keyword>
<gene>
    <name evidence="3" type="ORF">QE404_000272</name>
</gene>
<evidence type="ECO:0000256" key="1">
    <source>
        <dbReference type="ARBA" id="ARBA00022679"/>
    </source>
</evidence>
<dbReference type="RefSeq" id="WP_307445629.1">
    <property type="nucleotide sequence ID" value="NZ_JAUTAL010000001.1"/>
</dbReference>
<evidence type="ECO:0000313" key="4">
    <source>
        <dbReference type="Proteomes" id="UP001225072"/>
    </source>
</evidence>
<dbReference type="EMBL" id="JAUTAL010000001">
    <property type="protein sequence ID" value="MDQ1095125.1"/>
    <property type="molecule type" value="Genomic_DNA"/>
</dbReference>
<evidence type="ECO:0000259" key="2">
    <source>
        <dbReference type="Pfam" id="PF00534"/>
    </source>
</evidence>
<dbReference type="PANTHER" id="PTHR46401">
    <property type="entry name" value="GLYCOSYLTRANSFERASE WBBK-RELATED"/>
    <property type="match status" value="1"/>
</dbReference>
<dbReference type="PANTHER" id="PTHR46401:SF2">
    <property type="entry name" value="GLYCOSYLTRANSFERASE WBBK-RELATED"/>
    <property type="match status" value="1"/>
</dbReference>
<dbReference type="Pfam" id="PF00534">
    <property type="entry name" value="Glycos_transf_1"/>
    <property type="match status" value="1"/>
</dbReference>
<evidence type="ECO:0000313" key="3">
    <source>
        <dbReference type="EMBL" id="MDQ1095125.1"/>
    </source>
</evidence>
<feature type="domain" description="Glycosyl transferase family 1" evidence="2">
    <location>
        <begin position="180"/>
        <end position="287"/>
    </location>
</feature>
<name>A0ABU0TDH7_9FLAO</name>
<organism evidence="3 4">
    <name type="scientific">Chryseobacterium camelliae</name>
    <dbReference type="NCBI Taxonomy" id="1265445"/>
    <lineage>
        <taxon>Bacteria</taxon>
        <taxon>Pseudomonadati</taxon>
        <taxon>Bacteroidota</taxon>
        <taxon>Flavobacteriia</taxon>
        <taxon>Flavobacteriales</taxon>
        <taxon>Weeksellaceae</taxon>
        <taxon>Chryseobacterium group</taxon>
        <taxon>Chryseobacterium</taxon>
    </lineage>
</organism>
<dbReference type="InterPro" id="IPR001296">
    <property type="entry name" value="Glyco_trans_1"/>
</dbReference>
<dbReference type="Proteomes" id="UP001225072">
    <property type="component" value="Unassembled WGS sequence"/>
</dbReference>
<reference evidence="3 4" key="1">
    <citation type="submission" date="2023-07" db="EMBL/GenBank/DDBJ databases">
        <title>Functional and genomic diversity of the sorghum phyllosphere microbiome.</title>
        <authorList>
            <person name="Shade A."/>
        </authorList>
    </citation>
    <scope>NUCLEOTIDE SEQUENCE [LARGE SCALE GENOMIC DNA]</scope>
    <source>
        <strain evidence="3 4">SORGH_AS_1064</strain>
    </source>
</reference>
<keyword evidence="1" id="KW-0808">Transferase</keyword>
<comment type="caution">
    <text evidence="3">The sequence shown here is derived from an EMBL/GenBank/DDBJ whole genome shotgun (WGS) entry which is preliminary data.</text>
</comment>
<proteinExistence type="predicted"/>
<protein>
    <submittedName>
        <fullName evidence="3">Glycosyltransferase involved in cell wall biosynthesis</fullName>
    </submittedName>
</protein>